<dbReference type="Pfam" id="PF02518">
    <property type="entry name" value="HATPase_c"/>
    <property type="match status" value="1"/>
</dbReference>
<dbReference type="Gene3D" id="1.10.287.130">
    <property type="match status" value="1"/>
</dbReference>
<dbReference type="EMBL" id="CP003911">
    <property type="protein sequence ID" value="AGU51274.1"/>
    <property type="molecule type" value="Genomic_DNA"/>
</dbReference>
<dbReference type="InterPro" id="IPR050980">
    <property type="entry name" value="2C_sensor_his_kinase"/>
</dbReference>
<gene>
    <name evidence="10" type="ORF">VAPA_1c41980</name>
</gene>
<dbReference type="GO" id="GO:0000155">
    <property type="term" value="F:phosphorelay sensor kinase activity"/>
    <property type="evidence" value="ECO:0007669"/>
    <property type="project" value="InterPro"/>
</dbReference>
<dbReference type="InterPro" id="IPR005467">
    <property type="entry name" value="His_kinase_dom"/>
</dbReference>
<evidence type="ECO:0000313" key="11">
    <source>
        <dbReference type="Proteomes" id="UP000016223"/>
    </source>
</evidence>
<dbReference type="PATRIC" id="fig|1246301.3.peg.4245"/>
<feature type="compositionally biased region" description="Acidic residues" evidence="7">
    <location>
        <begin position="443"/>
        <end position="456"/>
    </location>
</feature>
<keyword evidence="8" id="KW-1133">Transmembrane helix</keyword>
<proteinExistence type="predicted"/>
<dbReference type="GO" id="GO:0005886">
    <property type="term" value="C:plasma membrane"/>
    <property type="evidence" value="ECO:0007669"/>
    <property type="project" value="TreeGrafter"/>
</dbReference>
<dbReference type="GO" id="GO:0005524">
    <property type="term" value="F:ATP binding"/>
    <property type="evidence" value="ECO:0007669"/>
    <property type="project" value="UniProtKB-KW"/>
</dbReference>
<keyword evidence="8" id="KW-0472">Membrane</keyword>
<feature type="transmembrane region" description="Helical" evidence="8">
    <location>
        <begin position="119"/>
        <end position="136"/>
    </location>
</feature>
<evidence type="ECO:0000259" key="9">
    <source>
        <dbReference type="PROSITE" id="PS50109"/>
    </source>
</evidence>
<name>T1XG11_VARPD</name>
<dbReference type="AlphaFoldDB" id="T1XG11"/>
<dbReference type="InterPro" id="IPR004358">
    <property type="entry name" value="Sig_transdc_His_kin-like_C"/>
</dbReference>
<dbReference type="InterPro" id="IPR036097">
    <property type="entry name" value="HisK_dim/P_sf"/>
</dbReference>
<dbReference type="EC" id="2.7.13.3" evidence="2"/>
<dbReference type="SUPFAM" id="SSF47384">
    <property type="entry name" value="Homodimeric domain of signal transducing histidine kinase"/>
    <property type="match status" value="1"/>
</dbReference>
<evidence type="ECO:0000256" key="7">
    <source>
        <dbReference type="SAM" id="MobiDB-lite"/>
    </source>
</evidence>
<dbReference type="PROSITE" id="PS50109">
    <property type="entry name" value="HIS_KIN"/>
    <property type="match status" value="1"/>
</dbReference>
<dbReference type="PRINTS" id="PR00344">
    <property type="entry name" value="BCTRLSENSOR"/>
</dbReference>
<accession>T1XG11</accession>
<dbReference type="Gene3D" id="3.30.565.10">
    <property type="entry name" value="Histidine kinase-like ATPase, C-terminal domain"/>
    <property type="match status" value="1"/>
</dbReference>
<dbReference type="HOGENOM" id="CLU_046130_1_1_4"/>
<feature type="transmembrane region" description="Helical" evidence="8">
    <location>
        <begin position="143"/>
        <end position="164"/>
    </location>
</feature>
<dbReference type="SMART" id="SM00387">
    <property type="entry name" value="HATPase_c"/>
    <property type="match status" value="1"/>
</dbReference>
<feature type="transmembrane region" description="Helical" evidence="8">
    <location>
        <begin position="176"/>
        <end position="195"/>
    </location>
</feature>
<dbReference type="Proteomes" id="UP000016223">
    <property type="component" value="Chromosome 1"/>
</dbReference>
<comment type="catalytic activity">
    <reaction evidence="1">
        <text>ATP + protein L-histidine = ADP + protein N-phospho-L-histidine.</text>
        <dbReference type="EC" id="2.7.13.3"/>
    </reaction>
</comment>
<keyword evidence="5 10" id="KW-0418">Kinase</keyword>
<protein>
    <recommendedName>
        <fullName evidence="2">histidine kinase</fullName>
        <ecNumber evidence="2">2.7.13.3</ecNumber>
    </recommendedName>
</protein>
<feature type="transmembrane region" description="Helical" evidence="8">
    <location>
        <begin position="41"/>
        <end position="60"/>
    </location>
</feature>
<feature type="compositionally biased region" description="Basic and acidic residues" evidence="7">
    <location>
        <begin position="464"/>
        <end position="473"/>
    </location>
</feature>
<evidence type="ECO:0000256" key="3">
    <source>
        <dbReference type="ARBA" id="ARBA00022679"/>
    </source>
</evidence>
<dbReference type="SUPFAM" id="SSF55874">
    <property type="entry name" value="ATPase domain of HSP90 chaperone/DNA topoisomerase II/histidine kinase"/>
    <property type="match status" value="1"/>
</dbReference>
<evidence type="ECO:0000256" key="6">
    <source>
        <dbReference type="ARBA" id="ARBA00022840"/>
    </source>
</evidence>
<keyword evidence="3" id="KW-0808">Transferase</keyword>
<evidence type="ECO:0000256" key="1">
    <source>
        <dbReference type="ARBA" id="ARBA00000085"/>
    </source>
</evidence>
<sequence>MPAATEPLAVAGELHAPRAGIVSLDNATGHKNMQQLIQLRWFAVVGQVATILVVHYGFGIRLPLDHMLQVLTCLALFNGVSLLRSRSPRRVTNGELFLALLVDVATLTAQLYLSGGATNPFVFLYLLQVILGAVLLKAWSTWTIVVVTSLCFAGLALFSRPLALPLDHDRGLWSPYVQGMLICFALNAALLVVFITRISRNLRARDARLADLRQRASEEEHIVRMGLLASGAAHELGTPLATLAVILGDWRRLPHFSSDPELLTEVAEMELQIQRCKSIVSGILLSAGEARGESSEETTVSTFLDELVEEWRTTRPVEEFDYENRFGQDLPMVSDSALKQMICNVLDNALEASPHWLRFEVAHDADALTLTVTDAGPGFLPAILKEFGKPYQSSKGRPGGGLGLFLVVNVARTLGGRVAVHNRPEGGAIVAITLPLAAIVLEEEEDDEEEEDEETEAIGTAKTMETKTHDGNR</sequence>
<dbReference type="PANTHER" id="PTHR44936:SF10">
    <property type="entry name" value="SENSOR PROTEIN RSTB"/>
    <property type="match status" value="1"/>
</dbReference>
<dbReference type="PANTHER" id="PTHR44936">
    <property type="entry name" value="SENSOR PROTEIN CREC"/>
    <property type="match status" value="1"/>
</dbReference>
<dbReference type="KEGG" id="vpd:VAPA_1c41980"/>
<feature type="domain" description="Histidine kinase" evidence="9">
    <location>
        <begin position="231"/>
        <end position="438"/>
    </location>
</feature>
<organism evidence="10 11">
    <name type="scientific">Variovorax paradoxus B4</name>
    <dbReference type="NCBI Taxonomy" id="1246301"/>
    <lineage>
        <taxon>Bacteria</taxon>
        <taxon>Pseudomonadati</taxon>
        <taxon>Pseudomonadota</taxon>
        <taxon>Betaproteobacteria</taxon>
        <taxon>Burkholderiales</taxon>
        <taxon>Comamonadaceae</taxon>
        <taxon>Variovorax</taxon>
    </lineage>
</organism>
<dbReference type="InterPro" id="IPR036890">
    <property type="entry name" value="HATPase_C_sf"/>
</dbReference>
<reference evidence="10 11" key="1">
    <citation type="submission" date="2012-10" db="EMBL/GenBank/DDBJ databases">
        <title>Genome sequence of Variovorax paradoxus B4.</title>
        <authorList>
            <person name="Schuldes J."/>
            <person name="Brandt U."/>
            <person name="Hiessl S."/>
            <person name="Wuebbeler J.H."/>
            <person name="Thuermer A."/>
            <person name="Steinbuechel A."/>
            <person name="Daniel R."/>
        </authorList>
    </citation>
    <scope>NUCLEOTIDE SEQUENCE [LARGE SCALE GENOMIC DNA]</scope>
    <source>
        <strain evidence="10 11">B4</strain>
    </source>
</reference>
<evidence type="ECO:0000313" key="10">
    <source>
        <dbReference type="EMBL" id="AGU51274.1"/>
    </source>
</evidence>
<dbReference type="RefSeq" id="WP_021008724.1">
    <property type="nucleotide sequence ID" value="NC_022247.1"/>
</dbReference>
<evidence type="ECO:0000256" key="2">
    <source>
        <dbReference type="ARBA" id="ARBA00012438"/>
    </source>
</evidence>
<evidence type="ECO:0000256" key="8">
    <source>
        <dbReference type="SAM" id="Phobius"/>
    </source>
</evidence>
<evidence type="ECO:0000256" key="5">
    <source>
        <dbReference type="ARBA" id="ARBA00022777"/>
    </source>
</evidence>
<dbReference type="OrthoDB" id="9785252at2"/>
<dbReference type="InterPro" id="IPR003594">
    <property type="entry name" value="HATPase_dom"/>
</dbReference>
<keyword evidence="6" id="KW-0067">ATP-binding</keyword>
<evidence type="ECO:0000256" key="4">
    <source>
        <dbReference type="ARBA" id="ARBA00022741"/>
    </source>
</evidence>
<feature type="region of interest" description="Disordered" evidence="7">
    <location>
        <begin position="443"/>
        <end position="473"/>
    </location>
</feature>
<keyword evidence="8" id="KW-0812">Transmembrane</keyword>
<keyword evidence="4" id="KW-0547">Nucleotide-binding</keyword>